<keyword evidence="1" id="KW-0732">Signal</keyword>
<dbReference type="RefSeq" id="WP_131001424.1">
    <property type="nucleotide sequence ID" value="NZ_JBHSZR010000002.1"/>
</dbReference>
<dbReference type="Gene3D" id="3.20.20.80">
    <property type="entry name" value="Glycosidases"/>
    <property type="match status" value="2"/>
</dbReference>
<dbReference type="InterPro" id="IPR017853">
    <property type="entry name" value="GH"/>
</dbReference>
<reference evidence="2 3" key="1">
    <citation type="submission" date="2019-02" db="EMBL/GenBank/DDBJ databases">
        <title>Hansschlegelia quercus sp. nov., a novel methylotrophic bacterium from buds of oak (Quercus robur L.).</title>
        <authorList>
            <person name="Agafonova N.V."/>
            <person name="Kaparullina E.N."/>
            <person name="Grouzdev D.S."/>
            <person name="Doronina N.V."/>
        </authorList>
    </citation>
    <scope>NUCLEOTIDE SEQUENCE [LARGE SCALE GENOMIC DNA]</scope>
    <source>
        <strain evidence="2 3">Dub</strain>
    </source>
</reference>
<evidence type="ECO:0000313" key="3">
    <source>
        <dbReference type="Proteomes" id="UP000291613"/>
    </source>
</evidence>
<feature type="chain" id="PRO_5020620343" description="Glycoside hydrolase family 1 protein" evidence="1">
    <location>
        <begin position="26"/>
        <end position="568"/>
    </location>
</feature>
<dbReference type="Proteomes" id="UP000291613">
    <property type="component" value="Unassembled WGS sequence"/>
</dbReference>
<protein>
    <recommendedName>
        <fullName evidence="4">Glycoside hydrolase family 1 protein</fullName>
    </recommendedName>
</protein>
<comment type="caution">
    <text evidence="2">The sequence shown here is derived from an EMBL/GenBank/DDBJ whole genome shotgun (WGS) entry which is preliminary data.</text>
</comment>
<keyword evidence="3" id="KW-1185">Reference proteome</keyword>
<dbReference type="AlphaFoldDB" id="A0A4Q9GLG7"/>
<evidence type="ECO:0000256" key="1">
    <source>
        <dbReference type="SAM" id="SignalP"/>
    </source>
</evidence>
<name>A0A4Q9GLG7_9HYPH</name>
<accession>A0A4Q9GLG7</accession>
<gene>
    <name evidence="2" type="ORF">EYR15_03285</name>
</gene>
<organism evidence="2 3">
    <name type="scientific">Hansschlegelia quercus</name>
    <dbReference type="NCBI Taxonomy" id="2528245"/>
    <lineage>
        <taxon>Bacteria</taxon>
        <taxon>Pseudomonadati</taxon>
        <taxon>Pseudomonadota</taxon>
        <taxon>Alphaproteobacteria</taxon>
        <taxon>Hyphomicrobiales</taxon>
        <taxon>Methylopilaceae</taxon>
        <taxon>Hansschlegelia</taxon>
    </lineage>
</organism>
<dbReference type="SUPFAM" id="SSF51445">
    <property type="entry name" value="(Trans)glycosidases"/>
    <property type="match status" value="1"/>
</dbReference>
<dbReference type="EMBL" id="SIUB01000001">
    <property type="protein sequence ID" value="TBN55173.1"/>
    <property type="molecule type" value="Genomic_DNA"/>
</dbReference>
<evidence type="ECO:0008006" key="4">
    <source>
        <dbReference type="Google" id="ProtNLM"/>
    </source>
</evidence>
<sequence>MALRISTLAVVTALAFGGGVSSAAAAPQAWLLDWASQREMELALERDPDPVAPGRMNDPVPLTLTTAPIRPLTEAEAARNARTIAAYGAAIGENSPAALLWTGVETANPLTRDEGYRWNALRDQGLFDAERRQTIATALISLGVANVRLGLSNHEIDLDEPSSWAEHDAMIADLAGQGLNLSLDLHHFGIEDRFRVVDEDGRTVNEESYYLHPDWPDYFARFAAAAYARYSGAIKLVTIVNEPETTVGFNSEMWNGAFPGWGDPRHDRFYVERAFAIATAAVRARIAIEAQNAEGPKRALFMHTEGAVYKPGRTEFNRFTRFLPSDLILGQNWLLDADLDVLAATPVAALALRDRAKPQASRTSLDWLIATYVLKSSGDERELRLARLVQMLETLMSAHAALKADFGLTMRDDTIFAADYYAQNEDFSPSGAWLNPEPQFYAAQVAAGERRGLYELVADYYNRYGLPMMIGETGTPFYAYGARWHGQMLLEVARAIEDGIPMLGYAVYPLIDTFGWESALSVPKAQTVVNPAGIVTIDLEARDFMRTLMSTLDNRVAGATRGAAETVR</sequence>
<feature type="signal peptide" evidence="1">
    <location>
        <begin position="1"/>
        <end position="25"/>
    </location>
</feature>
<evidence type="ECO:0000313" key="2">
    <source>
        <dbReference type="EMBL" id="TBN55173.1"/>
    </source>
</evidence>
<dbReference type="OrthoDB" id="9803892at2"/>
<proteinExistence type="predicted"/>